<reference evidence="1" key="1">
    <citation type="submission" date="2023-06" db="EMBL/GenBank/DDBJ databases">
        <authorList>
            <consortium name="Lawrence Berkeley National Laboratory"/>
            <person name="Ahrendt S."/>
            <person name="Sahu N."/>
            <person name="Indic B."/>
            <person name="Wong-Bajracharya J."/>
            <person name="Merenyi Z."/>
            <person name="Ke H.-M."/>
            <person name="Monk M."/>
            <person name="Kocsube S."/>
            <person name="Drula E."/>
            <person name="Lipzen A."/>
            <person name="Balint B."/>
            <person name="Henrissat B."/>
            <person name="Andreopoulos B."/>
            <person name="Martin F.M."/>
            <person name="Harder C.B."/>
            <person name="Rigling D."/>
            <person name="Ford K.L."/>
            <person name="Foster G.D."/>
            <person name="Pangilinan J."/>
            <person name="Papanicolaou A."/>
            <person name="Barry K."/>
            <person name="LaButti K."/>
            <person name="Viragh M."/>
            <person name="Koriabine M."/>
            <person name="Yan M."/>
            <person name="Riley R."/>
            <person name="Champramary S."/>
            <person name="Plett K.L."/>
            <person name="Tsai I.J."/>
            <person name="Slot J."/>
            <person name="Sipos G."/>
            <person name="Plett J."/>
            <person name="Nagy L.G."/>
            <person name="Grigoriev I.V."/>
        </authorList>
    </citation>
    <scope>NUCLEOTIDE SEQUENCE</scope>
    <source>
        <strain evidence="1">ICMP 16352</strain>
    </source>
</reference>
<dbReference type="AlphaFoldDB" id="A0AA39PJ31"/>
<dbReference type="EMBL" id="JAUEPR010000005">
    <property type="protein sequence ID" value="KAK0484626.1"/>
    <property type="molecule type" value="Genomic_DNA"/>
</dbReference>
<organism evidence="1 2">
    <name type="scientific">Armillaria novae-zelandiae</name>
    <dbReference type="NCBI Taxonomy" id="153914"/>
    <lineage>
        <taxon>Eukaryota</taxon>
        <taxon>Fungi</taxon>
        <taxon>Dikarya</taxon>
        <taxon>Basidiomycota</taxon>
        <taxon>Agaricomycotina</taxon>
        <taxon>Agaricomycetes</taxon>
        <taxon>Agaricomycetidae</taxon>
        <taxon>Agaricales</taxon>
        <taxon>Marasmiineae</taxon>
        <taxon>Physalacriaceae</taxon>
        <taxon>Armillaria</taxon>
    </lineage>
</organism>
<evidence type="ECO:0000313" key="2">
    <source>
        <dbReference type="Proteomes" id="UP001175227"/>
    </source>
</evidence>
<evidence type="ECO:0000313" key="1">
    <source>
        <dbReference type="EMBL" id="KAK0484626.1"/>
    </source>
</evidence>
<dbReference type="Proteomes" id="UP001175227">
    <property type="component" value="Unassembled WGS sequence"/>
</dbReference>
<gene>
    <name evidence="1" type="ORF">IW261DRAFT_848841</name>
</gene>
<keyword evidence="2" id="KW-1185">Reference proteome</keyword>
<comment type="caution">
    <text evidence="1">The sequence shown here is derived from an EMBL/GenBank/DDBJ whole genome shotgun (WGS) entry which is preliminary data.</text>
</comment>
<proteinExistence type="predicted"/>
<name>A0AA39PJ31_9AGAR</name>
<protein>
    <submittedName>
        <fullName evidence="1">Uncharacterized protein</fullName>
    </submittedName>
</protein>
<sequence length="109" mass="12451">MMVLPLSSSTLQLALQSGSLLGTTEGSELEMVKTDMLSFATGRSLYIPLAFHYLFRTKPAPRSRHTWRRPSLVHAIEKSRRHQISRLFQEFPDSCCQDGCLRNKTHSCR</sequence>
<accession>A0AA39PJ31</accession>